<sequence length="310" mass="35071">MPLRLSLNTNPLVNRFADVDDLIETIAERIRIGHIQLTPEFINPSWPASVITRRVRAFRRALDRTGVRVTSVMTSTYGRLNHFGHPDPDVRAYYLEWFRTLADIAGELGADGMGSQFAVFTQKDYNDQARRQELIETVLDCWKAVAEQGKAAGLKYVFWEPMSVGREFGQTIAACRTLDRRLASAGFAIPFRMIVDIDHGDVTSSNPDDIDPYAWAAAFPQESPIIHVKQSSMNKGGHWPFTAEHNKDGRIQPEKLIRTVKEAGGTDNEICMELSFREREPTDGRVVEMIRESVAYWEPHIDTGMNGFRG</sequence>
<reference evidence="2 3" key="1">
    <citation type="submission" date="2023-08" db="EMBL/GenBank/DDBJ databases">
        <title>Pathogen: clinical or host-associated sample.</title>
        <authorList>
            <person name="Hergert J."/>
            <person name="Casey R."/>
            <person name="Wagner J."/>
            <person name="Young E.L."/>
            <person name="Oakeson K.F."/>
        </authorList>
    </citation>
    <scope>NUCLEOTIDE SEQUENCE [LARGE SCALE GENOMIC DNA]</scope>
    <source>
        <strain evidence="2 3">1760953</strain>
        <plasmid evidence="2 3">unnamed1</plasmid>
    </source>
</reference>
<dbReference type="PANTHER" id="PTHR12110">
    <property type="entry name" value="HYDROXYPYRUVATE ISOMERASE"/>
    <property type="match status" value="1"/>
</dbReference>
<dbReference type="PANTHER" id="PTHR12110:SF53">
    <property type="entry name" value="BLR5974 PROTEIN"/>
    <property type="match status" value="1"/>
</dbReference>
<keyword evidence="2" id="KW-0614">Plasmid</keyword>
<dbReference type="InterPro" id="IPR036237">
    <property type="entry name" value="Xyl_isomerase-like_sf"/>
</dbReference>
<dbReference type="Pfam" id="PF01261">
    <property type="entry name" value="AP_endonuc_2"/>
    <property type="match status" value="1"/>
</dbReference>
<evidence type="ECO:0000313" key="3">
    <source>
        <dbReference type="Proteomes" id="UP001234585"/>
    </source>
</evidence>
<accession>A0AA50CR31</accession>
<dbReference type="AlphaFoldDB" id="A0AA50CR31"/>
<gene>
    <name evidence="2" type="ORF">Q9313_20915</name>
</gene>
<feature type="domain" description="Xylose isomerase-like TIM barrel" evidence="1">
    <location>
        <begin position="53"/>
        <end position="278"/>
    </location>
</feature>
<evidence type="ECO:0000313" key="2">
    <source>
        <dbReference type="EMBL" id="WLS00523.1"/>
    </source>
</evidence>
<dbReference type="Proteomes" id="UP001234585">
    <property type="component" value="Plasmid unnamed1"/>
</dbReference>
<evidence type="ECO:0000259" key="1">
    <source>
        <dbReference type="Pfam" id="PF01261"/>
    </source>
</evidence>
<protein>
    <submittedName>
        <fullName evidence="2">TIM barrel protein</fullName>
    </submittedName>
</protein>
<organism evidence="2 3">
    <name type="scientific">Shinella sumterensis</name>
    <dbReference type="NCBI Taxonomy" id="1967501"/>
    <lineage>
        <taxon>Bacteria</taxon>
        <taxon>Pseudomonadati</taxon>
        <taxon>Pseudomonadota</taxon>
        <taxon>Alphaproteobacteria</taxon>
        <taxon>Hyphomicrobiales</taxon>
        <taxon>Rhizobiaceae</taxon>
        <taxon>Shinella</taxon>
    </lineage>
</organism>
<keyword evidence="3" id="KW-1185">Reference proteome</keyword>
<dbReference type="EMBL" id="CP132303">
    <property type="protein sequence ID" value="WLS00523.1"/>
    <property type="molecule type" value="Genomic_DNA"/>
</dbReference>
<dbReference type="SUPFAM" id="SSF51658">
    <property type="entry name" value="Xylose isomerase-like"/>
    <property type="match status" value="1"/>
</dbReference>
<name>A0AA50CR31_9HYPH</name>
<dbReference type="InterPro" id="IPR050312">
    <property type="entry name" value="IolE/XylAMocC-like"/>
</dbReference>
<dbReference type="Gene3D" id="3.20.20.150">
    <property type="entry name" value="Divalent-metal-dependent TIM barrel enzymes"/>
    <property type="match status" value="1"/>
</dbReference>
<geneLocation type="plasmid" evidence="2 3">
    <name>unnamed1</name>
</geneLocation>
<proteinExistence type="predicted"/>
<dbReference type="RefSeq" id="WP_160872916.1">
    <property type="nucleotide sequence ID" value="NZ_CP132303.1"/>
</dbReference>
<dbReference type="InterPro" id="IPR013022">
    <property type="entry name" value="Xyl_isomerase-like_TIM-brl"/>
</dbReference>